<dbReference type="EMBL" id="QBML01000026">
    <property type="protein sequence ID" value="PZO38026.1"/>
    <property type="molecule type" value="Genomic_DNA"/>
</dbReference>
<comment type="caution">
    <text evidence="3">The sequence shown here is derived from an EMBL/GenBank/DDBJ whole genome shotgun (WGS) entry which is preliminary data.</text>
</comment>
<sequence>MNFDFEPPSFKWVFLVTCGGVATAIAIILGMEQLSSNLKQSYSLTASATPIQKSPSPISESTQKVTTAAKPLSKQEIQAIAKLDAESIKLVGQAVPLEQQSISNSPYIAPQVGQLTPVELATAKQAWRYFEKNWNEDTGLVNSADGFPAVTLWDQAAAIAALVSAKELGLVTEIDFEKKMRKSLQTLAKLQLYKGELPNKVYNSKTLIPVNYGKLDNREEIGWSALDIGRMAIWLKIVATKYPNLTEDANNVWKSWKVERLTKDGQMYGTSVIKGKESYNQEGRLGYENYAAYGLKLWGLDVTRALDVRSQVAFVDLYGQGIPYDKRDFQNSEANNYVLSEPFILDGIETGFQSLPKVYADRVLAAQEGRYKATNQLTAVTEDNLDRAPYFVYSTLFVNGNAWATITDTRETRNDLRFLSTKAAIGWYVLYNNDYTQKLFGFVTNNLKADLGWYNGFYEALGEPNKSLTANNNGVILESLLYKKVGQPLTIWAGVSP</sequence>
<proteinExistence type="predicted"/>
<keyword evidence="1" id="KW-0472">Membrane</keyword>
<dbReference type="Pfam" id="PF11329">
    <property type="entry name" value="DUF3131"/>
    <property type="match status" value="1"/>
</dbReference>
<organism evidence="3 4">
    <name type="scientific">Pseudanabaena frigida</name>
    <dbReference type="NCBI Taxonomy" id="945775"/>
    <lineage>
        <taxon>Bacteria</taxon>
        <taxon>Bacillati</taxon>
        <taxon>Cyanobacteriota</taxon>
        <taxon>Cyanophyceae</taxon>
        <taxon>Pseudanabaenales</taxon>
        <taxon>Pseudanabaenaceae</taxon>
        <taxon>Pseudanabaena</taxon>
    </lineage>
</organism>
<keyword evidence="1" id="KW-1133">Transmembrane helix</keyword>
<dbReference type="InterPro" id="IPR021478">
    <property type="entry name" value="DUF3131"/>
</dbReference>
<evidence type="ECO:0000313" key="4">
    <source>
        <dbReference type="Proteomes" id="UP000249467"/>
    </source>
</evidence>
<reference evidence="3 4" key="1">
    <citation type="submission" date="2018-04" db="EMBL/GenBank/DDBJ databases">
        <authorList>
            <person name="Go L.Y."/>
            <person name="Mitchell J.A."/>
        </authorList>
    </citation>
    <scope>NUCLEOTIDE SEQUENCE [LARGE SCALE GENOMIC DNA]</scope>
    <source>
        <strain evidence="3">ULC066bin1</strain>
    </source>
</reference>
<feature type="transmembrane region" description="Helical" evidence="1">
    <location>
        <begin position="12"/>
        <end position="31"/>
    </location>
</feature>
<evidence type="ECO:0000259" key="2">
    <source>
        <dbReference type="Pfam" id="PF11329"/>
    </source>
</evidence>
<name>A0A2W4W0G6_9CYAN</name>
<dbReference type="Gene3D" id="1.50.10.140">
    <property type="match status" value="1"/>
</dbReference>
<protein>
    <recommendedName>
        <fullName evidence="2">DUF3131 domain-containing protein</fullName>
    </recommendedName>
</protein>
<feature type="domain" description="DUF3131" evidence="2">
    <location>
        <begin position="122"/>
        <end position="486"/>
    </location>
</feature>
<dbReference type="AlphaFoldDB" id="A0A2W4W0G6"/>
<gene>
    <name evidence="3" type="ORF">DCF19_17430</name>
</gene>
<evidence type="ECO:0000313" key="3">
    <source>
        <dbReference type="EMBL" id="PZO38026.1"/>
    </source>
</evidence>
<dbReference type="Proteomes" id="UP000249467">
    <property type="component" value="Unassembled WGS sequence"/>
</dbReference>
<keyword evidence="1" id="KW-0812">Transmembrane</keyword>
<accession>A0A2W4W0G6</accession>
<reference evidence="3 4" key="2">
    <citation type="submission" date="2018-06" db="EMBL/GenBank/DDBJ databases">
        <title>Metagenomic assembly of (sub)arctic Cyanobacteria and their associated microbiome from non-axenic cultures.</title>
        <authorList>
            <person name="Baurain D."/>
        </authorList>
    </citation>
    <scope>NUCLEOTIDE SEQUENCE [LARGE SCALE GENOMIC DNA]</scope>
    <source>
        <strain evidence="3">ULC066bin1</strain>
    </source>
</reference>
<evidence type="ECO:0000256" key="1">
    <source>
        <dbReference type="SAM" id="Phobius"/>
    </source>
</evidence>